<accession>A0A1W4XQR0</accession>
<protein>
    <submittedName>
        <fullName evidence="2">Uncharacterized protein LOC108743661</fullName>
    </submittedName>
</protein>
<dbReference type="AlphaFoldDB" id="A0A1W4XQR0"/>
<proteinExistence type="predicted"/>
<organism evidence="1 2">
    <name type="scientific">Agrilus planipennis</name>
    <name type="common">Emerald ash borer</name>
    <name type="synonym">Agrilus marcopoli</name>
    <dbReference type="NCBI Taxonomy" id="224129"/>
    <lineage>
        <taxon>Eukaryota</taxon>
        <taxon>Metazoa</taxon>
        <taxon>Ecdysozoa</taxon>
        <taxon>Arthropoda</taxon>
        <taxon>Hexapoda</taxon>
        <taxon>Insecta</taxon>
        <taxon>Pterygota</taxon>
        <taxon>Neoptera</taxon>
        <taxon>Endopterygota</taxon>
        <taxon>Coleoptera</taxon>
        <taxon>Polyphaga</taxon>
        <taxon>Elateriformia</taxon>
        <taxon>Buprestoidea</taxon>
        <taxon>Buprestidae</taxon>
        <taxon>Agrilinae</taxon>
        <taxon>Agrilus</taxon>
    </lineage>
</organism>
<dbReference type="KEGG" id="apln:108743661"/>
<dbReference type="OrthoDB" id="5855429at2759"/>
<evidence type="ECO:0000313" key="1">
    <source>
        <dbReference type="Proteomes" id="UP000192223"/>
    </source>
</evidence>
<dbReference type="InParanoid" id="A0A1W4XQR0"/>
<dbReference type="STRING" id="224129.A0A1W4XQR0"/>
<gene>
    <name evidence="2" type="primary">LOC108743661</name>
</gene>
<dbReference type="Proteomes" id="UP000192223">
    <property type="component" value="Unplaced"/>
</dbReference>
<dbReference type="GeneID" id="108743661"/>
<sequence length="115" mass="13440">MDGKANSNNNNWHGTDGIALVIPLKIAIPPPLHEHDIIYDQEHNNTQEDFPPLRHHSGHFRNNEAEVWDPQPHYEIDMFGKKLYLELSLKHGFIPSFLQILTVLLTHSEWMWKNV</sequence>
<dbReference type="RefSeq" id="XP_018334745.1">
    <property type="nucleotide sequence ID" value="XM_018479243.1"/>
</dbReference>
<evidence type="ECO:0000313" key="2">
    <source>
        <dbReference type="RefSeq" id="XP_018334745.1"/>
    </source>
</evidence>
<name>A0A1W4XQR0_AGRPL</name>
<reference evidence="2" key="1">
    <citation type="submission" date="2025-08" db="UniProtKB">
        <authorList>
            <consortium name="RefSeq"/>
        </authorList>
    </citation>
    <scope>IDENTIFICATION</scope>
    <source>
        <tissue evidence="2">Entire body</tissue>
    </source>
</reference>
<keyword evidence="1" id="KW-1185">Reference proteome</keyword>